<dbReference type="InterPro" id="IPR000182">
    <property type="entry name" value="GNAT_dom"/>
</dbReference>
<proteinExistence type="predicted"/>
<organism evidence="2 3">
    <name type="scientific">Fusarium kuroshium</name>
    <dbReference type="NCBI Taxonomy" id="2010991"/>
    <lineage>
        <taxon>Eukaryota</taxon>
        <taxon>Fungi</taxon>
        <taxon>Dikarya</taxon>
        <taxon>Ascomycota</taxon>
        <taxon>Pezizomycotina</taxon>
        <taxon>Sordariomycetes</taxon>
        <taxon>Hypocreomycetidae</taxon>
        <taxon>Hypocreales</taxon>
        <taxon>Nectriaceae</taxon>
        <taxon>Fusarium</taxon>
        <taxon>Fusarium solani species complex</taxon>
    </lineage>
</organism>
<dbReference type="InterPro" id="IPR052523">
    <property type="entry name" value="Trichothecene_AcTrans"/>
</dbReference>
<sequence>MTEPTTNIRIHRKGDEDAVLRAHKIATPAFRDDPLFAWIFSEEPDVDARQKRLEVFFKPIVKSGLVCGGYILDADDWRSMMVVSEPGQDYDGLLTIIKCGGVSATLSGGLRPTLRLLLQYLTQVDKVKLKCFPKSQIRECFYMILTATEPDYRKQGLMSAQTKHLQEHARKVGKPVWLEATSRYSMSLFTKHGFEHIEDIRLGKGNVNAQGKKEKGGEGVLIACMIWWPEGVKEAMNEENDLQEKDKETE</sequence>
<dbReference type="PANTHER" id="PTHR42791:SF1">
    <property type="entry name" value="N-ACETYLTRANSFERASE DOMAIN-CONTAINING PROTEIN"/>
    <property type="match status" value="1"/>
</dbReference>
<evidence type="ECO:0000313" key="3">
    <source>
        <dbReference type="Proteomes" id="UP000277212"/>
    </source>
</evidence>
<dbReference type="STRING" id="2010991.A0A3M2SMG3"/>
<evidence type="ECO:0000259" key="1">
    <source>
        <dbReference type="Pfam" id="PF00583"/>
    </source>
</evidence>
<feature type="domain" description="N-acetyltransferase" evidence="1">
    <location>
        <begin position="140"/>
        <end position="194"/>
    </location>
</feature>
<dbReference type="SUPFAM" id="SSF55729">
    <property type="entry name" value="Acyl-CoA N-acyltransferases (Nat)"/>
    <property type="match status" value="1"/>
</dbReference>
<dbReference type="PANTHER" id="PTHR42791">
    <property type="entry name" value="GNAT FAMILY ACETYLTRANSFERASE"/>
    <property type="match status" value="1"/>
</dbReference>
<dbReference type="Pfam" id="PF00583">
    <property type="entry name" value="Acetyltransf_1"/>
    <property type="match status" value="1"/>
</dbReference>
<dbReference type="Gene3D" id="3.40.630.30">
    <property type="match status" value="1"/>
</dbReference>
<dbReference type="GO" id="GO:0016747">
    <property type="term" value="F:acyltransferase activity, transferring groups other than amino-acyl groups"/>
    <property type="evidence" value="ECO:0007669"/>
    <property type="project" value="InterPro"/>
</dbReference>
<dbReference type="AlphaFoldDB" id="A0A3M2SMG3"/>
<name>A0A3M2SMG3_9HYPO</name>
<evidence type="ECO:0000313" key="2">
    <source>
        <dbReference type="EMBL" id="RMJ18753.1"/>
    </source>
</evidence>
<protein>
    <recommendedName>
        <fullName evidence="1">N-acetyltransferase domain-containing protein</fullName>
    </recommendedName>
</protein>
<dbReference type="InterPro" id="IPR016181">
    <property type="entry name" value="Acyl_CoA_acyltransferase"/>
</dbReference>
<dbReference type="OrthoDB" id="544277at2759"/>
<dbReference type="Proteomes" id="UP000277212">
    <property type="component" value="Unassembled WGS sequence"/>
</dbReference>
<gene>
    <name evidence="2" type="ORF">CDV36_001513</name>
</gene>
<comment type="caution">
    <text evidence="2">The sequence shown here is derived from an EMBL/GenBank/DDBJ whole genome shotgun (WGS) entry which is preliminary data.</text>
</comment>
<dbReference type="EMBL" id="NKUJ01000015">
    <property type="protein sequence ID" value="RMJ18753.1"/>
    <property type="molecule type" value="Genomic_DNA"/>
</dbReference>
<accession>A0A3M2SMG3</accession>
<keyword evidence="3" id="KW-1185">Reference proteome</keyword>
<reference evidence="2 3" key="1">
    <citation type="submission" date="2017-06" db="EMBL/GenBank/DDBJ databases">
        <title>Comparative genomic analysis of Ambrosia Fusariam Clade fungi.</title>
        <authorList>
            <person name="Stajich J.E."/>
            <person name="Carrillo J."/>
            <person name="Kijimoto T."/>
            <person name="Eskalen A."/>
            <person name="O'Donnell K."/>
            <person name="Kasson M."/>
        </authorList>
    </citation>
    <scope>NUCLEOTIDE SEQUENCE [LARGE SCALE GENOMIC DNA]</scope>
    <source>
        <strain evidence="2">UCR3666</strain>
    </source>
</reference>